<comment type="subunit">
    <text evidence="6">Homodimer.</text>
</comment>
<dbReference type="SUPFAM" id="SSF53383">
    <property type="entry name" value="PLP-dependent transferases"/>
    <property type="match status" value="1"/>
</dbReference>
<dbReference type="InterPro" id="IPR015422">
    <property type="entry name" value="PyrdxlP-dep_Trfase_small"/>
</dbReference>
<gene>
    <name evidence="13" type="primary">GSA_0</name>
    <name evidence="13" type="ORF">g.33910</name>
</gene>
<dbReference type="GO" id="GO:0008483">
    <property type="term" value="F:transaminase activity"/>
    <property type="evidence" value="ECO:0007669"/>
    <property type="project" value="InterPro"/>
</dbReference>
<sequence>MAGVSGVGLSWSSKISLCPSSKPSPATRRVPSLVKMAVSVDKQPFTLQKSEEIFKAAKELMPGGVNSPVRAFKSVGGQPIVFDSVKGSRMWDVDGNEYIDYVGSWGPAIIGHADDKVNSALTETLKKGTSFGAPCLLENILAEMVIAAVPSIEMVRFVNSGTEACMGAIRLARAFTGHQKIIKFEGCYHGHADSFLVKAGSGVATLGLPDSPGVPKAVTLETLTSPFNDLETVRNLFEANQGEVAAVILEPVVGNAGFITPKLDFLSSLRQVTKENGALLIFDEVMTGFRLAFGGAQEYFGITPDLTTLGKIIGGGLPVGAYGGRRDIMEMVAPAGPMYQAGTLSGNPLAMTAGIHTLRRLKEPGCYDYLGKITGDLIQGILDAGRDAGHEISGGFIRGMFGFFFTGGPVYNFEDAKKSDTAKFGRFYRGMLEEGVYFAPSQFEAGFTSLAHTSQDIEQTVEAAKKVFQRI</sequence>
<keyword evidence="10" id="KW-0627">Porphyrin biosynthesis</keyword>
<evidence type="ECO:0000256" key="4">
    <source>
        <dbReference type="ARBA" id="ARBA00005173"/>
    </source>
</evidence>
<protein>
    <recommendedName>
        <fullName evidence="11">Glutamate-1-semialdehyde 2,1-aminomutase, chloroplastic</fullName>
        <ecNumber evidence="7">5.4.3.8</ecNumber>
    </recommendedName>
</protein>
<evidence type="ECO:0000256" key="12">
    <source>
        <dbReference type="RuleBase" id="RU003560"/>
    </source>
</evidence>
<evidence type="ECO:0000256" key="2">
    <source>
        <dbReference type="ARBA" id="ARBA00001933"/>
    </source>
</evidence>
<comment type="pathway">
    <text evidence="4">Porphyrin-containing compound metabolism; chlorophyll biosynthesis.</text>
</comment>
<evidence type="ECO:0000256" key="9">
    <source>
        <dbReference type="ARBA" id="ARBA00023235"/>
    </source>
</evidence>
<dbReference type="InterPro" id="IPR005814">
    <property type="entry name" value="Aminotrans_3"/>
</dbReference>
<comment type="catalytic activity">
    <reaction evidence="1">
        <text>(S)-4-amino-5-oxopentanoate = 5-aminolevulinate</text>
        <dbReference type="Rhea" id="RHEA:14265"/>
        <dbReference type="ChEBI" id="CHEBI:57501"/>
        <dbReference type="ChEBI" id="CHEBI:356416"/>
        <dbReference type="EC" id="5.4.3.8"/>
    </reaction>
</comment>
<dbReference type="Gene3D" id="3.90.1150.10">
    <property type="entry name" value="Aspartate Aminotransferase, domain 1"/>
    <property type="match status" value="1"/>
</dbReference>
<keyword evidence="8 12" id="KW-0663">Pyridoxal phosphate</keyword>
<proteinExistence type="inferred from homology"/>
<dbReference type="CDD" id="cd00610">
    <property type="entry name" value="OAT_like"/>
    <property type="match status" value="1"/>
</dbReference>
<keyword evidence="9" id="KW-0413">Isomerase</keyword>
<dbReference type="InterPro" id="IPR004639">
    <property type="entry name" value="4pyrrol_synth_GluAld_NH2Trfase"/>
</dbReference>
<dbReference type="Pfam" id="PF00202">
    <property type="entry name" value="Aminotran_3"/>
    <property type="match status" value="1"/>
</dbReference>
<comment type="pathway">
    <text evidence="3">Porphyrin-containing compound metabolism; protoporphyrin-IX biosynthesis; 5-aminolevulinate from L-glutamyl-tRNA(Glu): step 2/2.</text>
</comment>
<dbReference type="GO" id="GO:0030170">
    <property type="term" value="F:pyridoxal phosphate binding"/>
    <property type="evidence" value="ECO:0007669"/>
    <property type="project" value="InterPro"/>
</dbReference>
<dbReference type="PANTHER" id="PTHR43713:SF3">
    <property type="entry name" value="GLUTAMATE-1-SEMIALDEHYDE 2,1-AMINOMUTASE 1, CHLOROPLASTIC-RELATED"/>
    <property type="match status" value="1"/>
</dbReference>
<dbReference type="HAMAP" id="MF_00375">
    <property type="entry name" value="HemL_aminotrans_3"/>
    <property type="match status" value="1"/>
</dbReference>
<evidence type="ECO:0000256" key="11">
    <source>
        <dbReference type="ARBA" id="ARBA00074241"/>
    </source>
</evidence>
<comment type="cofactor">
    <cofactor evidence="2">
        <name>pyridoxal 5'-phosphate</name>
        <dbReference type="ChEBI" id="CHEBI:597326"/>
    </cofactor>
</comment>
<dbReference type="InterPro" id="IPR015421">
    <property type="entry name" value="PyrdxlP-dep_Trfase_major"/>
</dbReference>
<dbReference type="EC" id="5.4.3.8" evidence="7"/>
<dbReference type="NCBIfam" id="TIGR00713">
    <property type="entry name" value="hemL"/>
    <property type="match status" value="1"/>
</dbReference>
<dbReference type="UniPathway" id="UPA00668"/>
<dbReference type="PROSITE" id="PS00600">
    <property type="entry name" value="AA_TRANSFER_CLASS_3"/>
    <property type="match status" value="1"/>
</dbReference>
<dbReference type="AlphaFoldDB" id="A0A1D1ZE96"/>
<dbReference type="GO" id="GO:0015995">
    <property type="term" value="P:chlorophyll biosynthetic process"/>
    <property type="evidence" value="ECO:0007669"/>
    <property type="project" value="UniProtKB-UniPathway"/>
</dbReference>
<dbReference type="InterPro" id="IPR015424">
    <property type="entry name" value="PyrdxlP-dep_Trfase"/>
</dbReference>
<name>A0A1D1ZE96_9ARAE</name>
<dbReference type="Gene3D" id="3.40.640.10">
    <property type="entry name" value="Type I PLP-dependent aspartate aminotransferase-like (Major domain)"/>
    <property type="match status" value="1"/>
</dbReference>
<evidence type="ECO:0000256" key="7">
    <source>
        <dbReference type="ARBA" id="ARBA00012143"/>
    </source>
</evidence>
<dbReference type="GO" id="GO:0042286">
    <property type="term" value="F:glutamate-1-semialdehyde 2,1-aminomutase activity"/>
    <property type="evidence" value="ECO:0007669"/>
    <property type="project" value="UniProtKB-EC"/>
</dbReference>
<dbReference type="FunFam" id="3.40.640.10:FF:000021">
    <property type="entry name" value="Glutamate-1-semialdehyde 2,1-aminomutase"/>
    <property type="match status" value="1"/>
</dbReference>
<evidence type="ECO:0000256" key="8">
    <source>
        <dbReference type="ARBA" id="ARBA00022898"/>
    </source>
</evidence>
<dbReference type="InterPro" id="IPR049704">
    <property type="entry name" value="Aminotrans_3_PPA_site"/>
</dbReference>
<comment type="similarity">
    <text evidence="5">Belongs to the class-III pyridoxal-phosphate-dependent aminotransferase family. HemL subfamily.</text>
</comment>
<dbReference type="NCBIfam" id="NF000818">
    <property type="entry name" value="PRK00062.1"/>
    <property type="match status" value="1"/>
</dbReference>
<evidence type="ECO:0000256" key="10">
    <source>
        <dbReference type="ARBA" id="ARBA00023244"/>
    </source>
</evidence>
<accession>A0A1D1ZE96</accession>
<reference evidence="13" key="1">
    <citation type="submission" date="2015-07" db="EMBL/GenBank/DDBJ databases">
        <title>Transcriptome Assembly of Anthurium amnicola.</title>
        <authorList>
            <person name="Suzuki J."/>
        </authorList>
    </citation>
    <scope>NUCLEOTIDE SEQUENCE</scope>
</reference>
<dbReference type="EMBL" id="GDJX01002783">
    <property type="protein sequence ID" value="JAT65153.1"/>
    <property type="molecule type" value="Transcribed_RNA"/>
</dbReference>
<evidence type="ECO:0000256" key="3">
    <source>
        <dbReference type="ARBA" id="ARBA00004819"/>
    </source>
</evidence>
<evidence type="ECO:0000313" key="13">
    <source>
        <dbReference type="EMBL" id="JAT65153.1"/>
    </source>
</evidence>
<evidence type="ECO:0000256" key="1">
    <source>
        <dbReference type="ARBA" id="ARBA00001579"/>
    </source>
</evidence>
<dbReference type="UniPathway" id="UPA00251">
    <property type="reaction ID" value="UER00317"/>
</dbReference>
<dbReference type="PANTHER" id="PTHR43713">
    <property type="entry name" value="GLUTAMATE-1-SEMIALDEHYDE 2,1-AMINOMUTASE"/>
    <property type="match status" value="1"/>
</dbReference>
<dbReference type="GO" id="GO:0006782">
    <property type="term" value="P:protoporphyrinogen IX biosynthetic process"/>
    <property type="evidence" value="ECO:0007669"/>
    <property type="project" value="UniProtKB-UniPathway"/>
</dbReference>
<dbReference type="FunFam" id="3.90.1150.10:FF:000012">
    <property type="entry name" value="Glutamate-1-semialdehyde 2,1-aminomutase"/>
    <property type="match status" value="1"/>
</dbReference>
<dbReference type="GO" id="GO:0009507">
    <property type="term" value="C:chloroplast"/>
    <property type="evidence" value="ECO:0007669"/>
    <property type="project" value="TreeGrafter"/>
</dbReference>
<evidence type="ECO:0000256" key="5">
    <source>
        <dbReference type="ARBA" id="ARBA00008981"/>
    </source>
</evidence>
<organism evidence="13">
    <name type="scientific">Anthurium amnicola</name>
    <dbReference type="NCBI Taxonomy" id="1678845"/>
    <lineage>
        <taxon>Eukaryota</taxon>
        <taxon>Viridiplantae</taxon>
        <taxon>Streptophyta</taxon>
        <taxon>Embryophyta</taxon>
        <taxon>Tracheophyta</taxon>
        <taxon>Spermatophyta</taxon>
        <taxon>Magnoliopsida</taxon>
        <taxon>Liliopsida</taxon>
        <taxon>Araceae</taxon>
        <taxon>Pothoideae</taxon>
        <taxon>Potheae</taxon>
        <taxon>Anthurium</taxon>
    </lineage>
</organism>
<evidence type="ECO:0000256" key="6">
    <source>
        <dbReference type="ARBA" id="ARBA00011738"/>
    </source>
</evidence>